<keyword evidence="1" id="KW-0808">Transferase</keyword>
<dbReference type="CDD" id="cd04301">
    <property type="entry name" value="NAT_SF"/>
    <property type="match status" value="1"/>
</dbReference>
<protein>
    <submittedName>
        <fullName evidence="4">GNAT family N-acetyltransferase</fullName>
    </submittedName>
</protein>
<keyword evidence="2" id="KW-0012">Acyltransferase</keyword>
<dbReference type="InterPro" id="IPR050832">
    <property type="entry name" value="Bact_Acetyltransf"/>
</dbReference>
<dbReference type="AlphaFoldDB" id="A0AB38YHI5"/>
<dbReference type="Gene3D" id="3.40.630.30">
    <property type="match status" value="1"/>
</dbReference>
<dbReference type="SUPFAM" id="SSF55729">
    <property type="entry name" value="Acyl-CoA N-acyltransferases (Nat)"/>
    <property type="match status" value="1"/>
</dbReference>
<organism evidence="4">
    <name type="scientific">Salinispirillum sp. LH 10-3-1</name>
    <dbReference type="NCBI Taxonomy" id="2952525"/>
    <lineage>
        <taxon>Bacteria</taxon>
        <taxon>Pseudomonadati</taxon>
        <taxon>Pseudomonadota</taxon>
        <taxon>Gammaproteobacteria</taxon>
        <taxon>Oceanospirillales</taxon>
        <taxon>Saccharospirillaceae</taxon>
        <taxon>Salinispirillum</taxon>
    </lineage>
</organism>
<dbReference type="Pfam" id="PF00583">
    <property type="entry name" value="Acetyltransf_1"/>
    <property type="match status" value="1"/>
</dbReference>
<evidence type="ECO:0000256" key="2">
    <source>
        <dbReference type="ARBA" id="ARBA00023315"/>
    </source>
</evidence>
<dbReference type="InterPro" id="IPR016181">
    <property type="entry name" value="Acyl_CoA_acyltransferase"/>
</dbReference>
<name>A0AB38YHI5_9GAMM</name>
<dbReference type="GO" id="GO:0016747">
    <property type="term" value="F:acyltransferase activity, transferring groups other than amino-acyl groups"/>
    <property type="evidence" value="ECO:0007669"/>
    <property type="project" value="InterPro"/>
</dbReference>
<evidence type="ECO:0000256" key="1">
    <source>
        <dbReference type="ARBA" id="ARBA00022679"/>
    </source>
</evidence>
<reference evidence="4" key="1">
    <citation type="submission" date="2022-07" db="EMBL/GenBank/DDBJ databases">
        <title>Complete genome sequence of Salinispirillum sp. LH10-3-1 capable of multiple carbohydrate inversion isolated from a soda lake.</title>
        <authorList>
            <person name="Liu J."/>
            <person name="Zhai Y."/>
            <person name="Zhang H."/>
            <person name="Yang H."/>
            <person name="Qu J."/>
            <person name="Li J."/>
        </authorList>
    </citation>
    <scope>NUCLEOTIDE SEQUENCE</scope>
    <source>
        <strain evidence="4">LH 10-3-1</strain>
    </source>
</reference>
<evidence type="ECO:0000259" key="3">
    <source>
        <dbReference type="PROSITE" id="PS51186"/>
    </source>
</evidence>
<proteinExistence type="predicted"/>
<dbReference type="PROSITE" id="PS51186">
    <property type="entry name" value="GNAT"/>
    <property type="match status" value="1"/>
</dbReference>
<dbReference type="InterPro" id="IPR000182">
    <property type="entry name" value="GNAT_dom"/>
</dbReference>
<gene>
    <name evidence="4" type="ORF">NFC81_03095</name>
</gene>
<evidence type="ECO:0000313" key="4">
    <source>
        <dbReference type="EMBL" id="WLD58790.1"/>
    </source>
</evidence>
<accession>A0AB38YHI5</accession>
<dbReference type="RefSeq" id="WP_304996076.1">
    <property type="nucleotide sequence ID" value="NZ_CP101717.1"/>
</dbReference>
<feature type="domain" description="N-acetyltransferase" evidence="3">
    <location>
        <begin position="1"/>
        <end position="162"/>
    </location>
</feature>
<dbReference type="PANTHER" id="PTHR43877">
    <property type="entry name" value="AMINOALKYLPHOSPHONATE N-ACETYLTRANSFERASE-RELATED-RELATED"/>
    <property type="match status" value="1"/>
</dbReference>
<sequence>MSIRAAQLRDITAIYRVLCSVIAEQEFLMSQQKPELPMFTRFIEANLKRGNPVWIAQEGQRTVGWCDVYPRGSDVQRHVGRVGMGVAAESRGKGYGKAMLAATIESSWQAGFTRLELEVFTTNRSAIALYTSMGFVKEGLHRRVRKDSRGYRDTYTMAFLKPES</sequence>
<dbReference type="EMBL" id="CP101717">
    <property type="protein sequence ID" value="WLD58790.1"/>
    <property type="molecule type" value="Genomic_DNA"/>
</dbReference>